<dbReference type="OrthoDB" id="6402405at2"/>
<dbReference type="Proteomes" id="UP000269708">
    <property type="component" value="Unassembled WGS sequence"/>
</dbReference>
<dbReference type="AlphaFoldDB" id="A0A3N4VNG7"/>
<keyword evidence="3" id="KW-1185">Reference proteome</keyword>
<feature type="region of interest" description="Disordered" evidence="1">
    <location>
        <begin position="37"/>
        <end position="69"/>
    </location>
</feature>
<reference evidence="2 3" key="1">
    <citation type="submission" date="2018-11" db="EMBL/GenBank/DDBJ databases">
        <title>Genomic Encyclopedia of Type Strains, Phase IV (KMG-IV): sequencing the most valuable type-strain genomes for metagenomic binning, comparative biology and taxonomic classification.</title>
        <authorList>
            <person name="Goeker M."/>
        </authorList>
    </citation>
    <scope>NUCLEOTIDE SEQUENCE [LARGE SCALE GENOMIC DNA]</scope>
    <source>
        <strain evidence="2 3">DSM 25623</strain>
    </source>
</reference>
<protein>
    <submittedName>
        <fullName evidence="2">Phage virion morphogenesis protein</fullName>
    </submittedName>
</protein>
<dbReference type="InterPro" id="IPR006522">
    <property type="entry name" value="Phage_virion_morphogenesis"/>
</dbReference>
<evidence type="ECO:0000313" key="2">
    <source>
        <dbReference type="EMBL" id="RPE74624.1"/>
    </source>
</evidence>
<dbReference type="NCBIfam" id="TIGR01635">
    <property type="entry name" value="tail_comp_S"/>
    <property type="match status" value="1"/>
</dbReference>
<gene>
    <name evidence="2" type="ORF">EDC50_3153</name>
</gene>
<evidence type="ECO:0000256" key="1">
    <source>
        <dbReference type="SAM" id="MobiDB-lite"/>
    </source>
</evidence>
<dbReference type="Pfam" id="PF05069">
    <property type="entry name" value="Phage_tail_S"/>
    <property type="match status" value="1"/>
</dbReference>
<sequence length="148" mass="17112">MGDLEQLHAWAAPLLAKLQPAERRALARKLATALRRSQAQRIGEQRNPDGSDYAPRKRQKAGRIKRRRGRMFERIARRQHLKVEATEQAASVAFLGRVARIARVHQEGRRDRVARRGPVVRYERRQLLGFSEADHRMIRDLLTEHLAG</sequence>
<dbReference type="RefSeq" id="WP_123771533.1">
    <property type="nucleotide sequence ID" value="NZ_RKQN01000008.1"/>
</dbReference>
<dbReference type="EMBL" id="RKQN01000008">
    <property type="protein sequence ID" value="RPE74624.1"/>
    <property type="molecule type" value="Genomic_DNA"/>
</dbReference>
<organism evidence="2 3">
    <name type="scientific">Vulcaniibacterium tengchongense</name>
    <dbReference type="NCBI Taxonomy" id="1273429"/>
    <lineage>
        <taxon>Bacteria</taxon>
        <taxon>Pseudomonadati</taxon>
        <taxon>Pseudomonadota</taxon>
        <taxon>Gammaproteobacteria</taxon>
        <taxon>Lysobacterales</taxon>
        <taxon>Lysobacteraceae</taxon>
        <taxon>Vulcaniibacterium</taxon>
    </lineage>
</organism>
<comment type="caution">
    <text evidence="2">The sequence shown here is derived from an EMBL/GenBank/DDBJ whole genome shotgun (WGS) entry which is preliminary data.</text>
</comment>
<accession>A0A3N4VNG7</accession>
<name>A0A3N4VNG7_9GAMM</name>
<evidence type="ECO:0000313" key="3">
    <source>
        <dbReference type="Proteomes" id="UP000269708"/>
    </source>
</evidence>
<proteinExistence type="predicted"/>
<feature type="compositionally biased region" description="Basic residues" evidence="1">
    <location>
        <begin position="56"/>
        <end position="69"/>
    </location>
</feature>